<feature type="transmembrane region" description="Helical" evidence="1">
    <location>
        <begin position="91"/>
        <end position="114"/>
    </location>
</feature>
<keyword evidence="1" id="KW-0472">Membrane</keyword>
<gene>
    <name evidence="2" type="ORF">EgrG_000812300</name>
</gene>
<evidence type="ECO:0000256" key="1">
    <source>
        <dbReference type="SAM" id="Phobius"/>
    </source>
</evidence>
<sequence length="496" mass="54777">MRKLFGVFVSNFAISKFSFWFSEIIFLVWNSVNDSIFGWLIDKHLLSGDLTDKAVASRRARVISHCGPFLALAFTSTWFPQWLPNFPGIRFMLVLCCYDSVITLLDLMKGALLADLAVSQSDRSRLGCSASVGQALSAIGLVTISFWFDRGKNVLLLGNSFDYGRYTSQSQSMLHDFQTLAFGIAMFSAIGIFCGGQWLARMSDSDLNSHLACCETPLEKTPLQPEQLERNFGSRDTSEVQNMFAFILGILLRPSFLTFSLMQALQVFHCHFNSNFFPLFSKSLLGLGHENLSCAILGMSFVLPHINNVFLLKASEVYGTYVVIRDLFFLKVVLGIFLLFSGPSNLMVMSLFLASNRVFTEGICRLLPQVISDLVDEDLVLNRRPQPVSALIFGATSLLGRPGQSFAPLVGYALLSLLTGGYKGGVSVAADTLRVACFTLAWSLVLLVGLAQLAIWSSYRLHGAYLARIKKERLTITGQKSPHSDILNLSSPVIGI</sequence>
<feature type="transmembrane region" description="Helical" evidence="1">
    <location>
        <begin position="244"/>
        <end position="265"/>
    </location>
</feature>
<feature type="transmembrane region" description="Helical" evidence="1">
    <location>
        <begin position="435"/>
        <end position="456"/>
    </location>
</feature>
<dbReference type="EMBL" id="LK028576">
    <property type="protein sequence ID" value="CDS15713.1"/>
    <property type="molecule type" value="Genomic_DNA"/>
</dbReference>
<dbReference type="InterPro" id="IPR040035">
    <property type="entry name" value="TMEM180"/>
</dbReference>
<reference evidence="2 3" key="1">
    <citation type="journal article" date="2013" name="Nature">
        <title>The genomes of four tapeworm species reveal adaptations to parasitism.</title>
        <authorList>
            <person name="Tsai I.J."/>
            <person name="Zarowiecki M."/>
            <person name="Holroyd N."/>
            <person name="Garciarrubio A."/>
            <person name="Sanchez-Flores A."/>
            <person name="Brooks K.L."/>
            <person name="Tracey A."/>
            <person name="Bobes R.J."/>
            <person name="Fragoso G."/>
            <person name="Sciutto E."/>
            <person name="Aslett M."/>
            <person name="Beasley H."/>
            <person name="Bennett H.M."/>
            <person name="Cai J."/>
            <person name="Camicia F."/>
            <person name="Clark R."/>
            <person name="Cucher M."/>
            <person name="De Silva N."/>
            <person name="Day T.A."/>
            <person name="Deplazes P."/>
            <person name="Estrada K."/>
            <person name="Fernandez C."/>
            <person name="Holland P.W."/>
            <person name="Hou J."/>
            <person name="Hu S."/>
            <person name="Huckvale T."/>
            <person name="Hung S.S."/>
            <person name="Kamenetzky L."/>
            <person name="Keane J.A."/>
            <person name="Kiss F."/>
            <person name="Koziol U."/>
            <person name="Lambert O."/>
            <person name="Liu K."/>
            <person name="Luo X."/>
            <person name="Luo Y."/>
            <person name="Macchiaroli N."/>
            <person name="Nichol S."/>
            <person name="Paps J."/>
            <person name="Parkinson J."/>
            <person name="Pouchkina-Stantcheva N."/>
            <person name="Riddiford N."/>
            <person name="Rosenzvit M."/>
            <person name="Salinas G."/>
            <person name="Wasmuth J.D."/>
            <person name="Zamanian M."/>
            <person name="Zheng Y."/>
            <person name="Cai X."/>
            <person name="Soberon X."/>
            <person name="Olson P.D."/>
            <person name="Laclette J.P."/>
            <person name="Brehm K."/>
            <person name="Berriman M."/>
            <person name="Garciarrubio A."/>
            <person name="Bobes R.J."/>
            <person name="Fragoso G."/>
            <person name="Sanchez-Flores A."/>
            <person name="Estrada K."/>
            <person name="Cevallos M.A."/>
            <person name="Morett E."/>
            <person name="Gonzalez V."/>
            <person name="Portillo T."/>
            <person name="Ochoa-Leyva A."/>
            <person name="Jose M.V."/>
            <person name="Sciutto E."/>
            <person name="Landa A."/>
            <person name="Jimenez L."/>
            <person name="Valdes V."/>
            <person name="Carrero J.C."/>
            <person name="Larralde C."/>
            <person name="Morales-Montor J."/>
            <person name="Limon-Lason J."/>
            <person name="Soberon X."/>
            <person name="Laclette J.P."/>
        </authorList>
    </citation>
    <scope>NUCLEOTIDE SEQUENCE [LARGE SCALE GENOMIC DNA]</scope>
</reference>
<dbReference type="WBParaSite" id="EgrG_000812300">
    <property type="protein sequence ID" value="EgrG_000812300"/>
    <property type="gene ID" value="EgrG_000812300"/>
</dbReference>
<evidence type="ECO:0000313" key="4">
    <source>
        <dbReference type="WBParaSite" id="EgrG_000812300"/>
    </source>
</evidence>
<proteinExistence type="predicted"/>
<dbReference type="AlphaFoldDB" id="A0A068WBE2"/>
<protein>
    <submittedName>
        <fullName evidence="2 4">Transmembrane protein 180</fullName>
    </submittedName>
</protein>
<dbReference type="PANTHER" id="PTHR28658:SF1">
    <property type="entry name" value="MAJOR FACILITATOR SUPERFAMILY DOMAIN CONTAINING 13B"/>
    <property type="match status" value="1"/>
</dbReference>
<dbReference type="Proteomes" id="UP000492820">
    <property type="component" value="Unassembled WGS sequence"/>
</dbReference>
<feature type="transmembrane region" description="Helical" evidence="1">
    <location>
        <begin position="180"/>
        <end position="200"/>
    </location>
</feature>
<evidence type="ECO:0000313" key="2">
    <source>
        <dbReference type="EMBL" id="CDS15713.1"/>
    </source>
</evidence>
<keyword evidence="1 2" id="KW-0812">Transmembrane</keyword>
<reference evidence="4" key="3">
    <citation type="submission" date="2020-10" db="UniProtKB">
        <authorList>
            <consortium name="WormBaseParasite"/>
        </authorList>
    </citation>
    <scope>IDENTIFICATION</scope>
</reference>
<feature type="transmembrane region" description="Helical" evidence="1">
    <location>
        <begin position="126"/>
        <end position="148"/>
    </location>
</feature>
<feature type="transmembrane region" description="Helical" evidence="1">
    <location>
        <begin position="285"/>
        <end position="306"/>
    </location>
</feature>
<feature type="transmembrane region" description="Helical" evidence="1">
    <location>
        <begin position="318"/>
        <end position="340"/>
    </location>
</feature>
<keyword evidence="1" id="KW-1133">Transmembrane helix</keyword>
<organism evidence="2">
    <name type="scientific">Echinococcus granulosus</name>
    <name type="common">Hydatid tapeworm</name>
    <dbReference type="NCBI Taxonomy" id="6210"/>
    <lineage>
        <taxon>Eukaryota</taxon>
        <taxon>Metazoa</taxon>
        <taxon>Spiralia</taxon>
        <taxon>Lophotrochozoa</taxon>
        <taxon>Platyhelminthes</taxon>
        <taxon>Cestoda</taxon>
        <taxon>Eucestoda</taxon>
        <taxon>Cyclophyllidea</taxon>
        <taxon>Taeniidae</taxon>
        <taxon>Echinococcus</taxon>
        <taxon>Echinococcus granulosus group</taxon>
    </lineage>
</organism>
<reference evidence="2" key="2">
    <citation type="submission" date="2014-06" db="EMBL/GenBank/DDBJ databases">
        <authorList>
            <person name="Aslett M."/>
        </authorList>
    </citation>
    <scope>NUCLEOTIDE SEQUENCE</scope>
</reference>
<evidence type="ECO:0000313" key="3">
    <source>
        <dbReference type="Proteomes" id="UP000492820"/>
    </source>
</evidence>
<dbReference type="OrthoDB" id="62987at2759"/>
<name>A0A068WBE2_ECHGR</name>
<feature type="transmembrane region" description="Helical" evidence="1">
    <location>
        <begin position="406"/>
        <end position="423"/>
    </location>
</feature>
<accession>A0A068WBE2</accession>
<dbReference type="PANTHER" id="PTHR28658">
    <property type="entry name" value="TRANSMEMBRANE PROTEIN 180"/>
    <property type="match status" value="1"/>
</dbReference>